<protein>
    <submittedName>
        <fullName evidence="1">Hemerythrin-like domain-containing protein</fullName>
    </submittedName>
</protein>
<keyword evidence="2" id="KW-1185">Reference proteome</keyword>
<gene>
    <name evidence="1" type="ORF">HNP25_001368</name>
</gene>
<accession>A0A841EIA9</accession>
<comment type="caution">
    <text evidence="1">The sequence shown here is derived from an EMBL/GenBank/DDBJ whole genome shotgun (WGS) entry which is preliminary data.</text>
</comment>
<evidence type="ECO:0000313" key="2">
    <source>
        <dbReference type="Proteomes" id="UP000524404"/>
    </source>
</evidence>
<proteinExistence type="predicted"/>
<dbReference type="EMBL" id="JACHKT010000007">
    <property type="protein sequence ID" value="MBB6002716.1"/>
    <property type="molecule type" value="Genomic_DNA"/>
</dbReference>
<evidence type="ECO:0000313" key="1">
    <source>
        <dbReference type="EMBL" id="MBB6002716.1"/>
    </source>
</evidence>
<dbReference type="AlphaFoldDB" id="A0A841EIA9"/>
<reference evidence="1 2" key="1">
    <citation type="submission" date="2020-08" db="EMBL/GenBank/DDBJ databases">
        <title>Functional genomics of gut bacteria from endangered species of beetles.</title>
        <authorList>
            <person name="Carlos-Shanley C."/>
        </authorList>
    </citation>
    <scope>NUCLEOTIDE SEQUENCE [LARGE SCALE GENOMIC DNA]</scope>
    <source>
        <strain evidence="1 2">S00070</strain>
    </source>
</reference>
<organism evidence="1 2">
    <name type="scientific">Arcicella rosea</name>
    <dbReference type="NCBI Taxonomy" id="502909"/>
    <lineage>
        <taxon>Bacteria</taxon>
        <taxon>Pseudomonadati</taxon>
        <taxon>Bacteroidota</taxon>
        <taxon>Cytophagia</taxon>
        <taxon>Cytophagales</taxon>
        <taxon>Flectobacillaceae</taxon>
        <taxon>Arcicella</taxon>
    </lineage>
</organism>
<sequence length="86" mass="10248">MNVSRMNALHKTDIIAEGDKSLLENEQKDSLILLSIVQQMENHIRFEERVVFNLIQEVIGQKQIEQIESNFRNQPFIEYEDPFWEV</sequence>
<dbReference type="RefSeq" id="WP_184132274.1">
    <property type="nucleotide sequence ID" value="NZ_JACHKT010000007.1"/>
</dbReference>
<name>A0A841EIA9_9BACT</name>
<dbReference type="Proteomes" id="UP000524404">
    <property type="component" value="Unassembled WGS sequence"/>
</dbReference>